<dbReference type="Proteomes" id="UP000507954">
    <property type="component" value="Unassembled WGS sequence"/>
</dbReference>
<dbReference type="RefSeq" id="WP_180162347.1">
    <property type="nucleotide sequence ID" value="NZ_CABFNB010000163.1"/>
</dbReference>
<evidence type="ECO:0000313" key="11">
    <source>
        <dbReference type="EMBL" id="VTZ65867.1"/>
    </source>
</evidence>
<sequence>MALLEISDLNIEVVTGSGVLHAVRGIDLAVNAGETLCIVGESGCGKSLMALSITGLLPPVARCSATRLAFEGHDIQHLSRRELEDLRGKGIGFIFQDPMTGLNPTMTIGRQLMEVHLRHVGRDREAAKTAAVSFLTRVGIANAATRLRQYPHELSGGLRQRVMIAMALMAHPRLIIADEPTTALDVTIQAQVLSLLKSLQREHGIGLVFITHDLGVVAAIADRVAVMYAGEVVETGDARDVLADPRHPYTRALISCVPSPTPSPAGVSVELGTIPGRVPLLHGRIEGCAFAPRCALVRDRCSTETVPARPAGAVEICRCLFAIEKREFFHA</sequence>
<gene>
    <name evidence="11" type="primary">dppD</name>
    <name evidence="11" type="ORF">EMEDMD4_910084</name>
</gene>
<dbReference type="Pfam" id="PF00005">
    <property type="entry name" value="ABC_tran"/>
    <property type="match status" value="1"/>
</dbReference>
<dbReference type="InterPro" id="IPR003439">
    <property type="entry name" value="ABC_transporter-like_ATP-bd"/>
</dbReference>
<dbReference type="NCBIfam" id="TIGR01727">
    <property type="entry name" value="oligo_HPY"/>
    <property type="match status" value="1"/>
</dbReference>
<comment type="similarity">
    <text evidence="2">Belongs to the ABC transporter superfamily.</text>
</comment>
<comment type="subcellular location">
    <subcellularLocation>
        <location evidence="1">Cell inner membrane</location>
        <topology evidence="1">Peripheral membrane protein</topology>
    </subcellularLocation>
</comment>
<evidence type="ECO:0000256" key="5">
    <source>
        <dbReference type="ARBA" id="ARBA00022741"/>
    </source>
</evidence>
<comment type="function">
    <text evidence="9">Probably part of a binding-protein-dependent transport system y4tOPQRS for a peptide. Probably responsible for energy coupling to the transport system.</text>
</comment>
<dbReference type="GO" id="GO:0005524">
    <property type="term" value="F:ATP binding"/>
    <property type="evidence" value="ECO:0007669"/>
    <property type="project" value="UniProtKB-KW"/>
</dbReference>
<keyword evidence="3" id="KW-0813">Transport</keyword>
<dbReference type="InterPro" id="IPR050388">
    <property type="entry name" value="ABC_Ni/Peptide_Import"/>
</dbReference>
<evidence type="ECO:0000256" key="9">
    <source>
        <dbReference type="ARBA" id="ARBA00053953"/>
    </source>
</evidence>
<dbReference type="InterPro" id="IPR013563">
    <property type="entry name" value="Oligopep_ABC_C"/>
</dbReference>
<keyword evidence="5" id="KW-0547">Nucleotide-binding</keyword>
<evidence type="ECO:0000256" key="1">
    <source>
        <dbReference type="ARBA" id="ARBA00004417"/>
    </source>
</evidence>
<dbReference type="GO" id="GO:0005886">
    <property type="term" value="C:plasma membrane"/>
    <property type="evidence" value="ECO:0007669"/>
    <property type="project" value="UniProtKB-SubCell"/>
</dbReference>
<name>A0A508XC40_9HYPH</name>
<dbReference type="Pfam" id="PF08352">
    <property type="entry name" value="oligo_HPY"/>
    <property type="match status" value="1"/>
</dbReference>
<proteinExistence type="inferred from homology"/>
<evidence type="ECO:0000256" key="8">
    <source>
        <dbReference type="ARBA" id="ARBA00023136"/>
    </source>
</evidence>
<dbReference type="PROSITE" id="PS50893">
    <property type="entry name" value="ABC_TRANSPORTER_2"/>
    <property type="match status" value="1"/>
</dbReference>
<dbReference type="GO" id="GO:0006865">
    <property type="term" value="P:amino acid transport"/>
    <property type="evidence" value="ECO:0007669"/>
    <property type="project" value="UniProtKB-KW"/>
</dbReference>
<dbReference type="Gene3D" id="3.40.50.300">
    <property type="entry name" value="P-loop containing nucleotide triphosphate hydrolases"/>
    <property type="match status" value="1"/>
</dbReference>
<dbReference type="GO" id="GO:0055085">
    <property type="term" value="P:transmembrane transport"/>
    <property type="evidence" value="ECO:0007669"/>
    <property type="project" value="UniProtKB-ARBA"/>
</dbReference>
<dbReference type="InterPro" id="IPR027417">
    <property type="entry name" value="P-loop_NTPase"/>
</dbReference>
<dbReference type="AlphaFoldDB" id="A0A508XC40"/>
<accession>A0A508XC40</accession>
<evidence type="ECO:0000256" key="6">
    <source>
        <dbReference type="ARBA" id="ARBA00022840"/>
    </source>
</evidence>
<keyword evidence="7" id="KW-0029">Amino-acid transport</keyword>
<dbReference type="InterPro" id="IPR003593">
    <property type="entry name" value="AAA+_ATPase"/>
</dbReference>
<evidence type="ECO:0000259" key="10">
    <source>
        <dbReference type="PROSITE" id="PS50893"/>
    </source>
</evidence>
<organism evidence="11">
    <name type="scientific">Sinorhizobium medicae</name>
    <dbReference type="NCBI Taxonomy" id="110321"/>
    <lineage>
        <taxon>Bacteria</taxon>
        <taxon>Pseudomonadati</taxon>
        <taxon>Pseudomonadota</taxon>
        <taxon>Alphaproteobacteria</taxon>
        <taxon>Hyphomicrobiales</taxon>
        <taxon>Rhizobiaceae</taxon>
        <taxon>Sinorhizobium/Ensifer group</taxon>
        <taxon>Sinorhizobium</taxon>
    </lineage>
</organism>
<evidence type="ECO:0000256" key="4">
    <source>
        <dbReference type="ARBA" id="ARBA00022475"/>
    </source>
</evidence>
<evidence type="ECO:0000256" key="2">
    <source>
        <dbReference type="ARBA" id="ARBA00005417"/>
    </source>
</evidence>
<dbReference type="FunFam" id="3.40.50.300:FF:000016">
    <property type="entry name" value="Oligopeptide ABC transporter ATP-binding component"/>
    <property type="match status" value="1"/>
</dbReference>
<keyword evidence="8" id="KW-0472">Membrane</keyword>
<evidence type="ECO:0000256" key="3">
    <source>
        <dbReference type="ARBA" id="ARBA00022448"/>
    </source>
</evidence>
<keyword evidence="6 11" id="KW-0067">ATP-binding</keyword>
<protein>
    <submittedName>
        <fullName evidence="11">Dipeptide transporter ATP-binding component of ABC superfamily</fullName>
    </submittedName>
</protein>
<dbReference type="GO" id="GO:0015833">
    <property type="term" value="P:peptide transport"/>
    <property type="evidence" value="ECO:0007669"/>
    <property type="project" value="InterPro"/>
</dbReference>
<dbReference type="EMBL" id="CABFNB010000163">
    <property type="protein sequence ID" value="VTZ65867.1"/>
    <property type="molecule type" value="Genomic_DNA"/>
</dbReference>
<evidence type="ECO:0000256" key="7">
    <source>
        <dbReference type="ARBA" id="ARBA00022970"/>
    </source>
</evidence>
<dbReference type="CDD" id="cd03257">
    <property type="entry name" value="ABC_NikE_OppD_transporters"/>
    <property type="match status" value="1"/>
</dbReference>
<feature type="domain" description="ABC transporter" evidence="10">
    <location>
        <begin position="4"/>
        <end position="254"/>
    </location>
</feature>
<dbReference type="SUPFAM" id="SSF52540">
    <property type="entry name" value="P-loop containing nucleoside triphosphate hydrolases"/>
    <property type="match status" value="1"/>
</dbReference>
<dbReference type="GO" id="GO:0016887">
    <property type="term" value="F:ATP hydrolysis activity"/>
    <property type="evidence" value="ECO:0007669"/>
    <property type="project" value="InterPro"/>
</dbReference>
<keyword evidence="4" id="KW-1003">Cell membrane</keyword>
<dbReference type="PANTHER" id="PTHR43297">
    <property type="entry name" value="OLIGOPEPTIDE TRANSPORT ATP-BINDING PROTEIN APPD"/>
    <property type="match status" value="1"/>
</dbReference>
<dbReference type="SMART" id="SM00382">
    <property type="entry name" value="AAA"/>
    <property type="match status" value="1"/>
</dbReference>
<dbReference type="PANTHER" id="PTHR43297:SF2">
    <property type="entry name" value="DIPEPTIDE TRANSPORT ATP-BINDING PROTEIN DPPD"/>
    <property type="match status" value="1"/>
</dbReference>
<reference evidence="11" key="1">
    <citation type="submission" date="2019-06" db="EMBL/GenBank/DDBJ databases">
        <authorList>
            <person name="Le Quere A."/>
            <person name="Colella S."/>
        </authorList>
    </citation>
    <scope>NUCLEOTIDE SEQUENCE</scope>
    <source>
        <strain evidence="11">EmedicaeMD41</strain>
    </source>
</reference>